<sequence>MSEYEELAERVAAVEERMARLEGARERPAGPEAGALWALRGLQEQLRDTDGGVLFTGSVRLPTGEFYEWQRGALSAGLLSRDWSELSGAFAALGHPVRLLLLRQVLGGARTVAELREHESLGTTGQLYHHLRQLVAAGWLHAGGRGQYTVPGTRVVPLLVLLAIAADPG</sequence>
<evidence type="ECO:0000313" key="1">
    <source>
        <dbReference type="EMBL" id="MFD2463364.1"/>
    </source>
</evidence>
<dbReference type="InterPro" id="IPR036388">
    <property type="entry name" value="WH-like_DNA-bd_sf"/>
</dbReference>
<dbReference type="Proteomes" id="UP001597419">
    <property type="component" value="Unassembled WGS sequence"/>
</dbReference>
<gene>
    <name evidence="1" type="ORF">ACFSYJ_32460</name>
</gene>
<accession>A0ABW5GR38</accession>
<dbReference type="RefSeq" id="WP_345391657.1">
    <property type="nucleotide sequence ID" value="NZ_BAABHG010000005.1"/>
</dbReference>
<organism evidence="1 2">
    <name type="scientific">Amycolatopsis samaneae</name>
    <dbReference type="NCBI Taxonomy" id="664691"/>
    <lineage>
        <taxon>Bacteria</taxon>
        <taxon>Bacillati</taxon>
        <taxon>Actinomycetota</taxon>
        <taxon>Actinomycetes</taxon>
        <taxon>Pseudonocardiales</taxon>
        <taxon>Pseudonocardiaceae</taxon>
        <taxon>Amycolatopsis</taxon>
    </lineage>
</organism>
<evidence type="ECO:0000313" key="2">
    <source>
        <dbReference type="Proteomes" id="UP001597419"/>
    </source>
</evidence>
<keyword evidence="2" id="KW-1185">Reference proteome</keyword>
<dbReference type="EMBL" id="JBHUKU010000020">
    <property type="protein sequence ID" value="MFD2463364.1"/>
    <property type="molecule type" value="Genomic_DNA"/>
</dbReference>
<protein>
    <submittedName>
        <fullName evidence="1">ArsR family transcriptional regulator</fullName>
    </submittedName>
</protein>
<proteinExistence type="predicted"/>
<name>A0ABW5GR38_9PSEU</name>
<dbReference type="Gene3D" id="1.10.10.10">
    <property type="entry name" value="Winged helix-like DNA-binding domain superfamily/Winged helix DNA-binding domain"/>
    <property type="match status" value="1"/>
</dbReference>
<comment type="caution">
    <text evidence="1">The sequence shown here is derived from an EMBL/GenBank/DDBJ whole genome shotgun (WGS) entry which is preliminary data.</text>
</comment>
<reference evidence="2" key="1">
    <citation type="journal article" date="2019" name="Int. J. Syst. Evol. Microbiol.">
        <title>The Global Catalogue of Microorganisms (GCM) 10K type strain sequencing project: providing services to taxonomists for standard genome sequencing and annotation.</title>
        <authorList>
            <consortium name="The Broad Institute Genomics Platform"/>
            <consortium name="The Broad Institute Genome Sequencing Center for Infectious Disease"/>
            <person name="Wu L."/>
            <person name="Ma J."/>
        </authorList>
    </citation>
    <scope>NUCLEOTIDE SEQUENCE [LARGE SCALE GENOMIC DNA]</scope>
    <source>
        <strain evidence="2">CGMCC 4.7643</strain>
    </source>
</reference>
<dbReference type="SUPFAM" id="SSF46785">
    <property type="entry name" value="Winged helix' DNA-binding domain"/>
    <property type="match status" value="1"/>
</dbReference>
<dbReference type="InterPro" id="IPR036390">
    <property type="entry name" value="WH_DNA-bd_sf"/>
</dbReference>